<evidence type="ECO:0000256" key="5">
    <source>
        <dbReference type="ARBA" id="ARBA00022692"/>
    </source>
</evidence>
<dbReference type="InterPro" id="IPR050515">
    <property type="entry name" value="Beta-lactam/transpept"/>
</dbReference>
<keyword evidence="7" id="KW-0573">Peptidoglycan synthesis</keyword>
<keyword evidence="6" id="KW-0133">Cell shape</keyword>
<evidence type="ECO:0000256" key="7">
    <source>
        <dbReference type="ARBA" id="ARBA00022984"/>
    </source>
</evidence>
<evidence type="ECO:0000256" key="3">
    <source>
        <dbReference type="ARBA" id="ARBA00007171"/>
    </source>
</evidence>
<keyword evidence="10" id="KW-0961">Cell wall biogenesis/degradation</keyword>
<keyword evidence="9 12" id="KW-0472">Membrane</keyword>
<organism evidence="15 16">
    <name type="scientific">Paenibacillus filicis</name>
    <dbReference type="NCBI Taxonomy" id="669464"/>
    <lineage>
        <taxon>Bacteria</taxon>
        <taxon>Bacillati</taxon>
        <taxon>Bacillota</taxon>
        <taxon>Bacilli</taxon>
        <taxon>Bacillales</taxon>
        <taxon>Paenibacillaceae</taxon>
        <taxon>Paenibacillus</taxon>
    </lineage>
</organism>
<evidence type="ECO:0000259" key="13">
    <source>
        <dbReference type="Pfam" id="PF00905"/>
    </source>
</evidence>
<dbReference type="EMBL" id="JBBPCC010000030">
    <property type="protein sequence ID" value="MEK8132465.1"/>
    <property type="molecule type" value="Genomic_DNA"/>
</dbReference>
<dbReference type="SUPFAM" id="SSF56601">
    <property type="entry name" value="beta-lactamase/transpeptidase-like"/>
    <property type="match status" value="1"/>
</dbReference>
<keyword evidence="8 12" id="KW-1133">Transmembrane helix</keyword>
<evidence type="ECO:0000256" key="2">
    <source>
        <dbReference type="ARBA" id="ARBA00004236"/>
    </source>
</evidence>
<feature type="region of interest" description="Disordered" evidence="11">
    <location>
        <begin position="680"/>
        <end position="700"/>
    </location>
</feature>
<dbReference type="RefSeq" id="WP_341419596.1">
    <property type="nucleotide sequence ID" value="NZ_JBBPCC010000030.1"/>
</dbReference>
<dbReference type="InterPro" id="IPR036138">
    <property type="entry name" value="PBP_dimer_sf"/>
</dbReference>
<gene>
    <name evidence="15" type="ORF">WMW72_31675</name>
</gene>
<evidence type="ECO:0000256" key="12">
    <source>
        <dbReference type="SAM" id="Phobius"/>
    </source>
</evidence>
<name>A0ABU9DWI9_9BACL</name>
<feature type="transmembrane region" description="Helical" evidence="12">
    <location>
        <begin position="21"/>
        <end position="44"/>
    </location>
</feature>
<dbReference type="Proteomes" id="UP001469365">
    <property type="component" value="Unassembled WGS sequence"/>
</dbReference>
<feature type="domain" description="Penicillin-binding protein transpeptidase" evidence="13">
    <location>
        <begin position="325"/>
        <end position="664"/>
    </location>
</feature>
<comment type="similarity">
    <text evidence="3">Belongs to the transpeptidase family.</text>
</comment>
<comment type="subcellular location">
    <subcellularLocation>
        <location evidence="2">Cell membrane</location>
    </subcellularLocation>
    <subcellularLocation>
        <location evidence="1">Membrane</location>
        <topology evidence="1">Single-pass membrane protein</topology>
    </subcellularLocation>
</comment>
<evidence type="ECO:0000256" key="9">
    <source>
        <dbReference type="ARBA" id="ARBA00023136"/>
    </source>
</evidence>
<feature type="domain" description="Penicillin-binding protein dimerisation" evidence="14">
    <location>
        <begin position="67"/>
        <end position="270"/>
    </location>
</feature>
<dbReference type="Gene3D" id="3.90.1310.10">
    <property type="entry name" value="Penicillin-binding protein 2a (Domain 2)"/>
    <property type="match status" value="1"/>
</dbReference>
<evidence type="ECO:0000256" key="10">
    <source>
        <dbReference type="ARBA" id="ARBA00023316"/>
    </source>
</evidence>
<protein>
    <submittedName>
        <fullName evidence="15">Penicillin-binding transpeptidase domain-containing protein</fullName>
    </submittedName>
</protein>
<evidence type="ECO:0000256" key="11">
    <source>
        <dbReference type="SAM" id="MobiDB-lite"/>
    </source>
</evidence>
<keyword evidence="16" id="KW-1185">Reference proteome</keyword>
<dbReference type="Pfam" id="PF03717">
    <property type="entry name" value="PBP_dimer"/>
    <property type="match status" value="1"/>
</dbReference>
<dbReference type="InterPro" id="IPR001460">
    <property type="entry name" value="PCN-bd_Tpept"/>
</dbReference>
<proteinExistence type="inferred from homology"/>
<evidence type="ECO:0000256" key="1">
    <source>
        <dbReference type="ARBA" id="ARBA00004167"/>
    </source>
</evidence>
<evidence type="ECO:0000256" key="4">
    <source>
        <dbReference type="ARBA" id="ARBA00022475"/>
    </source>
</evidence>
<comment type="caution">
    <text evidence="15">The sequence shown here is derived from an EMBL/GenBank/DDBJ whole genome shotgun (WGS) entry which is preliminary data.</text>
</comment>
<keyword evidence="4" id="KW-1003">Cell membrane</keyword>
<evidence type="ECO:0000259" key="14">
    <source>
        <dbReference type="Pfam" id="PF03717"/>
    </source>
</evidence>
<dbReference type="InterPro" id="IPR005311">
    <property type="entry name" value="PBP_dimer"/>
</dbReference>
<accession>A0ABU9DWI9</accession>
<dbReference type="Pfam" id="PF00905">
    <property type="entry name" value="Transpeptidase"/>
    <property type="match status" value="1"/>
</dbReference>
<reference evidence="15 16" key="1">
    <citation type="submission" date="2024-04" db="EMBL/GenBank/DDBJ databases">
        <title>draft genome sequnece of Paenibacillus filicis.</title>
        <authorList>
            <person name="Kim D.-U."/>
        </authorList>
    </citation>
    <scope>NUCLEOTIDE SEQUENCE [LARGE SCALE GENOMIC DNA]</scope>
    <source>
        <strain evidence="15 16">KACC14197</strain>
    </source>
</reference>
<evidence type="ECO:0000256" key="8">
    <source>
        <dbReference type="ARBA" id="ARBA00022989"/>
    </source>
</evidence>
<dbReference type="Gene3D" id="3.40.710.10">
    <property type="entry name" value="DD-peptidase/beta-lactamase superfamily"/>
    <property type="match status" value="1"/>
</dbReference>
<keyword evidence="5 12" id="KW-0812">Transmembrane</keyword>
<dbReference type="SUPFAM" id="SSF56519">
    <property type="entry name" value="Penicillin binding protein dimerisation domain"/>
    <property type="match status" value="1"/>
</dbReference>
<dbReference type="PANTHER" id="PTHR30627:SF2">
    <property type="entry name" value="PEPTIDOGLYCAN D,D-TRANSPEPTIDASE MRDA"/>
    <property type="match status" value="1"/>
</dbReference>
<evidence type="ECO:0000256" key="6">
    <source>
        <dbReference type="ARBA" id="ARBA00022960"/>
    </source>
</evidence>
<sequence>MKKSIGMEDHSKQEAGKRRNFTFRINIFFFVTFFLFSVLIVQLANLQFVKGKELLDEKTKLNSMANPIPPIRGNIFDRESVPLAYTVPVQSLYFRIEQQQPKDEVIVLANKLAKTFADYGRDGEPPLTAEEIIKEMDVGYDLNGADTEKRPSYNSVPRRIKTDLSNNEMAYILEHRDELKWIEISEESIRTYDPTKPVAVQLVGYMRPYSQARESKNGLAFYQDKTNTSGYMDTEYVGYDGIEFMYQKELRGTNGTKTYPVNALNKIIGQAEVTPPSKGNNLYLTINKDIQTITEKAITDHLAYLKSPAVRNDPYVGRGKNAVAGYAVAMEVETGKVVAMASMPDYDPKVWAGGIKTNAQYLEIQPFINNGTITTAYPNYPTAEERNRHPTSIVYVGSVIKPLSVLIGLKEGLFGVGTRYNDTGTFYYGKDNNAKLSNSDGKVNGYIDATEAIRVSSNTFMSAMIGYELHRQKGEKAAEIWDSYMAKFGMGVLTETGLRNESPGISEYLTNKKESLQQRMVFASWGQNEKYTTMQLAQYATTLATRGERLKPLLVDKIQTYNGDPVQAFNDKVVLDKTEFPKEYWDAIFKGMAQVKVSGFEDFKYTLARKTGTSTQRVAGNKEVDNAVFIAFAPMDKPKLAVAVVVPEGGYGAYGAAPIARKIFDAYDYYYGLDGVPKKSADASGQGPDGAAGSAGNKQR</sequence>
<dbReference type="PANTHER" id="PTHR30627">
    <property type="entry name" value="PEPTIDOGLYCAN D,D-TRANSPEPTIDASE"/>
    <property type="match status" value="1"/>
</dbReference>
<dbReference type="InterPro" id="IPR012338">
    <property type="entry name" value="Beta-lactam/transpept-like"/>
</dbReference>
<evidence type="ECO:0000313" key="15">
    <source>
        <dbReference type="EMBL" id="MEK8132465.1"/>
    </source>
</evidence>
<evidence type="ECO:0000313" key="16">
    <source>
        <dbReference type="Proteomes" id="UP001469365"/>
    </source>
</evidence>